<dbReference type="PANTHER" id="PTHR47765">
    <property type="entry name" value="3'-5' EXONUCLEASE DOMAIN-CONTAINING PROTEIN"/>
    <property type="match status" value="1"/>
</dbReference>
<keyword evidence="4" id="KW-1185">Reference proteome</keyword>
<dbReference type="GO" id="GO:0008408">
    <property type="term" value="F:3'-5' exonuclease activity"/>
    <property type="evidence" value="ECO:0007669"/>
    <property type="project" value="InterPro"/>
</dbReference>
<dbReference type="SUPFAM" id="SSF53098">
    <property type="entry name" value="Ribonuclease H-like"/>
    <property type="match status" value="1"/>
</dbReference>
<dbReference type="InterPro" id="IPR036397">
    <property type="entry name" value="RNaseH_sf"/>
</dbReference>
<dbReference type="SMART" id="SM00474">
    <property type="entry name" value="35EXOc"/>
    <property type="match status" value="1"/>
</dbReference>
<gene>
    <name evidence="3" type="ORF">AMSG_06578</name>
</gene>
<dbReference type="PANTHER" id="PTHR47765:SF2">
    <property type="entry name" value="EXONUCLEASE MUT-7 HOMOLOG"/>
    <property type="match status" value="1"/>
</dbReference>
<dbReference type="InterPro" id="IPR052408">
    <property type="entry name" value="Exonuclease_MUT-7-like"/>
</dbReference>
<dbReference type="OMA" id="QDISEPC"/>
<evidence type="ECO:0000256" key="1">
    <source>
        <dbReference type="SAM" id="MobiDB-lite"/>
    </source>
</evidence>
<dbReference type="GeneID" id="25565709"/>
<dbReference type="RefSeq" id="XP_013756417.1">
    <property type="nucleotide sequence ID" value="XM_013900963.1"/>
</dbReference>
<dbReference type="STRING" id="461836.A0A0L0DGB1"/>
<organism evidence="3 4">
    <name type="scientific">Thecamonas trahens ATCC 50062</name>
    <dbReference type="NCBI Taxonomy" id="461836"/>
    <lineage>
        <taxon>Eukaryota</taxon>
        <taxon>Apusozoa</taxon>
        <taxon>Apusomonadida</taxon>
        <taxon>Apusomonadidae</taxon>
        <taxon>Thecamonas</taxon>
    </lineage>
</organism>
<feature type="domain" description="3'-5' exonuclease" evidence="2">
    <location>
        <begin position="127"/>
        <end position="305"/>
    </location>
</feature>
<evidence type="ECO:0000313" key="4">
    <source>
        <dbReference type="Proteomes" id="UP000054408"/>
    </source>
</evidence>
<evidence type="ECO:0000313" key="3">
    <source>
        <dbReference type="EMBL" id="KNC51220.1"/>
    </source>
</evidence>
<keyword evidence="3" id="KW-0540">Nuclease</keyword>
<dbReference type="Gene3D" id="3.30.420.10">
    <property type="entry name" value="Ribonuclease H-like superfamily/Ribonuclease H"/>
    <property type="match status" value="1"/>
</dbReference>
<dbReference type="eggNOG" id="KOG4373">
    <property type="taxonomic scope" value="Eukaryota"/>
</dbReference>
<protein>
    <submittedName>
        <fullName evidence="3">3'-5' exonuclease</fullName>
    </submittedName>
</protein>
<dbReference type="InterPro" id="IPR012337">
    <property type="entry name" value="RNaseH-like_sf"/>
</dbReference>
<dbReference type="AlphaFoldDB" id="A0A0L0DGB1"/>
<dbReference type="OrthoDB" id="1920326at2759"/>
<feature type="region of interest" description="Disordered" evidence="1">
    <location>
        <begin position="1"/>
        <end position="61"/>
    </location>
</feature>
<evidence type="ECO:0000259" key="2">
    <source>
        <dbReference type="SMART" id="SM00474"/>
    </source>
</evidence>
<reference evidence="3 4" key="1">
    <citation type="submission" date="2010-05" db="EMBL/GenBank/DDBJ databases">
        <title>The Genome Sequence of Thecamonas trahens ATCC 50062.</title>
        <authorList>
            <consortium name="The Broad Institute Genome Sequencing Platform"/>
            <person name="Russ C."/>
            <person name="Cuomo C."/>
            <person name="Shea T."/>
            <person name="Young S.K."/>
            <person name="Zeng Q."/>
            <person name="Koehrsen M."/>
            <person name="Haas B."/>
            <person name="Borodovsky M."/>
            <person name="Guigo R."/>
            <person name="Alvarado L."/>
            <person name="Berlin A."/>
            <person name="Bochicchio J."/>
            <person name="Borenstein D."/>
            <person name="Chapman S."/>
            <person name="Chen Z."/>
            <person name="Freedman E."/>
            <person name="Gellesch M."/>
            <person name="Goldberg J."/>
            <person name="Griggs A."/>
            <person name="Gujja S."/>
            <person name="Heilman E."/>
            <person name="Heiman D."/>
            <person name="Hepburn T."/>
            <person name="Howarth C."/>
            <person name="Jen D."/>
            <person name="Larson L."/>
            <person name="Mehta T."/>
            <person name="Park D."/>
            <person name="Pearson M."/>
            <person name="Roberts A."/>
            <person name="Saif S."/>
            <person name="Shenoy N."/>
            <person name="Sisk P."/>
            <person name="Stolte C."/>
            <person name="Sykes S."/>
            <person name="Thomson T."/>
            <person name="Walk T."/>
            <person name="White J."/>
            <person name="Yandava C."/>
            <person name="Burger G."/>
            <person name="Gray M.W."/>
            <person name="Holland P.W.H."/>
            <person name="King N."/>
            <person name="Lang F.B.F."/>
            <person name="Roger A.J."/>
            <person name="Ruiz-Trillo I."/>
            <person name="Lander E."/>
            <person name="Nusbaum C."/>
        </authorList>
    </citation>
    <scope>NUCLEOTIDE SEQUENCE [LARGE SCALE GENOMIC DNA]</scope>
    <source>
        <strain evidence="3 4">ATCC 50062</strain>
    </source>
</reference>
<dbReference type="GO" id="GO:0006139">
    <property type="term" value="P:nucleobase-containing compound metabolic process"/>
    <property type="evidence" value="ECO:0007669"/>
    <property type="project" value="InterPro"/>
</dbReference>
<dbReference type="EMBL" id="GL349465">
    <property type="protein sequence ID" value="KNC51220.1"/>
    <property type="molecule type" value="Genomic_DNA"/>
</dbReference>
<dbReference type="GO" id="GO:0003676">
    <property type="term" value="F:nucleic acid binding"/>
    <property type="evidence" value="ECO:0007669"/>
    <property type="project" value="InterPro"/>
</dbReference>
<dbReference type="InterPro" id="IPR002562">
    <property type="entry name" value="3'-5'_exonuclease_dom"/>
</dbReference>
<name>A0A0L0DGB1_THETB</name>
<dbReference type="Proteomes" id="UP000054408">
    <property type="component" value="Unassembled WGS sequence"/>
</dbReference>
<dbReference type="CDD" id="cd06141">
    <property type="entry name" value="WRN_exo"/>
    <property type="match status" value="1"/>
</dbReference>
<proteinExistence type="predicted"/>
<accession>A0A0L0DGB1</accession>
<keyword evidence="3" id="KW-0378">Hydrolase</keyword>
<sequence>MARRKRKRSDKSQLEAPSGANKLPHAGGPGPSVSKSEKGKSDVENSTDGSHGDGNEGNRMVGSDRLAAADRDGRGVEHLVCSMCEVKACADDIAEHSRWVHSGEKRITKAEINQLPLFSMREARGSIVVIETVAQMRAACASMAKAVASGSLTAVGFDTEWRPNFRKGAKPNPVALVQITRDDYALTYLFPVGRLRTLGPLIPLFEEPRLTKYAVGVASDLHKLRQQAQFTPAGFVDISTMASDVGFTSVSLRGLVALIFGLRIGKGAQMSNWAAWPLKAKQISYAAADSFCSLHLGRFFDRSCLYRSSLYEASHFDLPESSFP</sequence>
<keyword evidence="3" id="KW-0269">Exonuclease</keyword>
<dbReference type="Pfam" id="PF01612">
    <property type="entry name" value="DNA_pol_A_exo1"/>
    <property type="match status" value="1"/>
</dbReference>